<reference evidence="9" key="3">
    <citation type="submission" date="2020-12" db="UniProtKB">
        <authorList>
            <consortium name="EnsemblPlants"/>
        </authorList>
    </citation>
    <scope>IDENTIFICATION</scope>
</reference>
<dbReference type="EnsemblPlants" id="Pp3c12_11560V3.1">
    <property type="protein sequence ID" value="Pp3c12_11560V3.1"/>
    <property type="gene ID" value="Pp3c12_11560"/>
</dbReference>
<organism evidence="8">
    <name type="scientific">Physcomitrium patens</name>
    <name type="common">Spreading-leaved earth moss</name>
    <name type="synonym">Physcomitrella patens</name>
    <dbReference type="NCBI Taxonomy" id="3218"/>
    <lineage>
        <taxon>Eukaryota</taxon>
        <taxon>Viridiplantae</taxon>
        <taxon>Streptophyta</taxon>
        <taxon>Embryophyta</taxon>
        <taxon>Bryophyta</taxon>
        <taxon>Bryophytina</taxon>
        <taxon>Bryopsida</taxon>
        <taxon>Funariidae</taxon>
        <taxon>Funariales</taxon>
        <taxon>Funariaceae</taxon>
        <taxon>Physcomitrium</taxon>
    </lineage>
</organism>
<dbReference type="Proteomes" id="UP000006727">
    <property type="component" value="Chromosome 12"/>
</dbReference>
<evidence type="ECO:0000313" key="8">
    <source>
        <dbReference type="EMBL" id="PNR43765.1"/>
    </source>
</evidence>
<feature type="region of interest" description="Disordered" evidence="6">
    <location>
        <begin position="79"/>
        <end position="106"/>
    </location>
</feature>
<evidence type="ECO:0000313" key="10">
    <source>
        <dbReference type="Proteomes" id="UP000006727"/>
    </source>
</evidence>
<feature type="compositionally biased region" description="Basic and acidic residues" evidence="6">
    <location>
        <begin position="257"/>
        <end position="266"/>
    </location>
</feature>
<dbReference type="STRING" id="3218.A0A2K1JQE9"/>
<dbReference type="PANTHER" id="PTHR13555:SF68">
    <property type="entry name" value="ZINC FINGER PROTEIN 474"/>
    <property type="match status" value="1"/>
</dbReference>
<keyword evidence="10" id="KW-1185">Reference proteome</keyword>
<protein>
    <recommendedName>
        <fullName evidence="7">C2HC/C3H-type domain-containing protein</fullName>
    </recommendedName>
</protein>
<evidence type="ECO:0000256" key="3">
    <source>
        <dbReference type="ARBA" id="ARBA00022771"/>
    </source>
</evidence>
<evidence type="ECO:0000256" key="2">
    <source>
        <dbReference type="ARBA" id="ARBA00022737"/>
    </source>
</evidence>
<keyword evidence="3 5" id="KW-0863">Zinc-finger</keyword>
<dbReference type="GO" id="GO:0008270">
    <property type="term" value="F:zinc ion binding"/>
    <property type="evidence" value="ECO:0007669"/>
    <property type="project" value="UniProtKB-KW"/>
</dbReference>
<dbReference type="InParanoid" id="A0A2K1JQE9"/>
<evidence type="ECO:0000256" key="5">
    <source>
        <dbReference type="PROSITE-ProRule" id="PRU01371"/>
    </source>
</evidence>
<dbReference type="PANTHER" id="PTHR13555">
    <property type="entry name" value="C2H2 ZINC FINGER CGI-62-RELATED"/>
    <property type="match status" value="1"/>
</dbReference>
<dbReference type="Pfam" id="PF13913">
    <property type="entry name" value="zf-C2HC_2"/>
    <property type="match status" value="2"/>
</dbReference>
<keyword evidence="4" id="KW-0862">Zinc</keyword>
<feature type="domain" description="C2HC/C3H-type" evidence="7">
    <location>
        <begin position="121"/>
        <end position="150"/>
    </location>
</feature>
<keyword evidence="2" id="KW-0677">Repeat</keyword>
<reference evidence="8 10" key="2">
    <citation type="journal article" date="2018" name="Plant J.">
        <title>The Physcomitrella patens chromosome-scale assembly reveals moss genome structure and evolution.</title>
        <authorList>
            <person name="Lang D."/>
            <person name="Ullrich K.K."/>
            <person name="Murat F."/>
            <person name="Fuchs J."/>
            <person name="Jenkins J."/>
            <person name="Haas F.B."/>
            <person name="Piednoel M."/>
            <person name="Gundlach H."/>
            <person name="Van Bel M."/>
            <person name="Meyberg R."/>
            <person name="Vives C."/>
            <person name="Morata J."/>
            <person name="Symeonidi A."/>
            <person name="Hiss M."/>
            <person name="Muchero W."/>
            <person name="Kamisugi Y."/>
            <person name="Saleh O."/>
            <person name="Blanc G."/>
            <person name="Decker E.L."/>
            <person name="van Gessel N."/>
            <person name="Grimwood J."/>
            <person name="Hayes R.D."/>
            <person name="Graham S.W."/>
            <person name="Gunter L.E."/>
            <person name="McDaniel S.F."/>
            <person name="Hoernstein S.N.W."/>
            <person name="Larsson A."/>
            <person name="Li F.W."/>
            <person name="Perroud P.F."/>
            <person name="Phillips J."/>
            <person name="Ranjan P."/>
            <person name="Rokshar D.S."/>
            <person name="Rothfels C.J."/>
            <person name="Schneider L."/>
            <person name="Shu S."/>
            <person name="Stevenson D.W."/>
            <person name="Thummler F."/>
            <person name="Tillich M."/>
            <person name="Villarreal Aguilar J.C."/>
            <person name="Widiez T."/>
            <person name="Wong G.K."/>
            <person name="Wymore A."/>
            <person name="Zhang Y."/>
            <person name="Zimmer A.D."/>
            <person name="Quatrano R.S."/>
            <person name="Mayer K.F.X."/>
            <person name="Goodstein D."/>
            <person name="Casacuberta J.M."/>
            <person name="Vandepoele K."/>
            <person name="Reski R."/>
            <person name="Cuming A.C."/>
            <person name="Tuskan G.A."/>
            <person name="Maumus F."/>
            <person name="Salse J."/>
            <person name="Schmutz J."/>
            <person name="Rensing S.A."/>
        </authorList>
    </citation>
    <scope>NUCLEOTIDE SEQUENCE [LARGE SCALE GENOMIC DNA]</scope>
    <source>
        <strain evidence="9 10">cv. Gransden 2004</strain>
    </source>
</reference>
<dbReference type="InterPro" id="IPR049899">
    <property type="entry name" value="Znf_C2HC_C3H"/>
</dbReference>
<dbReference type="AlphaFoldDB" id="A0A2K1JQE9"/>
<evidence type="ECO:0000313" key="9">
    <source>
        <dbReference type="EnsemblPlants" id="Pp3c12_11560V3.1"/>
    </source>
</evidence>
<evidence type="ECO:0000256" key="6">
    <source>
        <dbReference type="SAM" id="MobiDB-lite"/>
    </source>
</evidence>
<dbReference type="InterPro" id="IPR026319">
    <property type="entry name" value="ZC2HC1A/B-like"/>
</dbReference>
<dbReference type="PaxDb" id="3218-PP1S391_8V6.1"/>
<feature type="region of interest" description="Disordered" evidence="6">
    <location>
        <begin position="256"/>
        <end position="303"/>
    </location>
</feature>
<name>A0A2K1JQE9_PHYPA</name>
<dbReference type="Gramene" id="Pp3c12_11560V3.1">
    <property type="protein sequence ID" value="Pp3c12_11560V3.1"/>
    <property type="gene ID" value="Pp3c12_11560"/>
</dbReference>
<reference evidence="8 10" key="1">
    <citation type="journal article" date="2008" name="Science">
        <title>The Physcomitrella genome reveals evolutionary insights into the conquest of land by plants.</title>
        <authorList>
            <person name="Rensing S."/>
            <person name="Lang D."/>
            <person name="Zimmer A."/>
            <person name="Terry A."/>
            <person name="Salamov A."/>
            <person name="Shapiro H."/>
            <person name="Nishiyama T."/>
            <person name="Perroud P.-F."/>
            <person name="Lindquist E."/>
            <person name="Kamisugi Y."/>
            <person name="Tanahashi T."/>
            <person name="Sakakibara K."/>
            <person name="Fujita T."/>
            <person name="Oishi K."/>
            <person name="Shin-I T."/>
            <person name="Kuroki Y."/>
            <person name="Toyoda A."/>
            <person name="Suzuki Y."/>
            <person name="Hashimoto A."/>
            <person name="Yamaguchi K."/>
            <person name="Sugano A."/>
            <person name="Kohara Y."/>
            <person name="Fujiyama A."/>
            <person name="Anterola A."/>
            <person name="Aoki S."/>
            <person name="Ashton N."/>
            <person name="Barbazuk W.B."/>
            <person name="Barker E."/>
            <person name="Bennetzen J."/>
            <person name="Bezanilla M."/>
            <person name="Blankenship R."/>
            <person name="Cho S.H."/>
            <person name="Dutcher S."/>
            <person name="Estelle M."/>
            <person name="Fawcett J.A."/>
            <person name="Gundlach H."/>
            <person name="Hanada K."/>
            <person name="Heyl A."/>
            <person name="Hicks K.A."/>
            <person name="Hugh J."/>
            <person name="Lohr M."/>
            <person name="Mayer K."/>
            <person name="Melkozernov A."/>
            <person name="Murata T."/>
            <person name="Nelson D."/>
            <person name="Pils B."/>
            <person name="Prigge M."/>
            <person name="Reiss B."/>
            <person name="Renner T."/>
            <person name="Rombauts S."/>
            <person name="Rushton P."/>
            <person name="Sanderfoot A."/>
            <person name="Schween G."/>
            <person name="Shiu S.-H."/>
            <person name="Stueber K."/>
            <person name="Theodoulou F.L."/>
            <person name="Tu H."/>
            <person name="Van de Peer Y."/>
            <person name="Verrier P.J."/>
            <person name="Waters E."/>
            <person name="Wood A."/>
            <person name="Yang L."/>
            <person name="Cove D."/>
            <person name="Cuming A."/>
            <person name="Hasebe M."/>
            <person name="Lucas S."/>
            <person name="Mishler D.B."/>
            <person name="Reski R."/>
            <person name="Grigoriev I."/>
            <person name="Quatrano R.S."/>
            <person name="Boore J.L."/>
        </authorList>
    </citation>
    <scope>NUCLEOTIDE SEQUENCE [LARGE SCALE GENOMIC DNA]</scope>
    <source>
        <strain evidence="9 10">cv. Gransden 2004</strain>
    </source>
</reference>
<keyword evidence="1" id="KW-0479">Metal-binding</keyword>
<dbReference type="PROSITE" id="PS52027">
    <property type="entry name" value="ZF_C2HC_C3H"/>
    <property type="match status" value="2"/>
</dbReference>
<gene>
    <name evidence="8" type="ORF">PHYPA_016148</name>
</gene>
<sequence>MDFVKQYGILLIKTLLFDTARNWRCSEEMDTPPSGRQKGQRPRMLVCYLCSGEFGSKSLPIHIPQCQKKWLREEGLKAKKERRPLPWPPATEQPITTGGGSPSAQQIDNFNDEARAAFEASLERCPHCQRRFVPKAFQHHSKSCTTRNPAKPAGTGLTSMSLTNRLVPGAIAGSKHGNATPESFREVHHRCCTAVQPPPLSEMGIKRLKVLKKQTATNASSSVLQRDPGQSSKLSVACNDCGLKYERPDSIFCSSCESKRAGDRRSPTSSKSHKGAETEPSLAFSEDNAADDLSVEITTPRNS</sequence>
<dbReference type="EMBL" id="ABEU02000012">
    <property type="protein sequence ID" value="PNR43765.1"/>
    <property type="molecule type" value="Genomic_DNA"/>
</dbReference>
<feature type="domain" description="C2HC/C3H-type" evidence="7">
    <location>
        <begin position="43"/>
        <end position="72"/>
    </location>
</feature>
<proteinExistence type="predicted"/>
<accession>A0A2K1JQE9</accession>
<evidence type="ECO:0000259" key="7">
    <source>
        <dbReference type="PROSITE" id="PS52027"/>
    </source>
</evidence>
<evidence type="ECO:0000256" key="4">
    <source>
        <dbReference type="ARBA" id="ARBA00022833"/>
    </source>
</evidence>
<evidence type="ECO:0000256" key="1">
    <source>
        <dbReference type="ARBA" id="ARBA00022723"/>
    </source>
</evidence>